<feature type="domain" description="SLH" evidence="1">
    <location>
        <begin position="37"/>
        <end position="99"/>
    </location>
</feature>
<dbReference type="EMBL" id="JAGKSP010000001">
    <property type="protein sequence ID" value="MBP3961083.1"/>
    <property type="molecule type" value="Genomic_DNA"/>
</dbReference>
<feature type="domain" description="SLH" evidence="1">
    <location>
        <begin position="174"/>
        <end position="237"/>
    </location>
</feature>
<evidence type="ECO:0000313" key="2">
    <source>
        <dbReference type="EMBL" id="MBP3961083.1"/>
    </source>
</evidence>
<gene>
    <name evidence="2" type="ORF">I8J30_00020</name>
</gene>
<evidence type="ECO:0000259" key="1">
    <source>
        <dbReference type="PROSITE" id="PS51272"/>
    </source>
</evidence>
<dbReference type="Pfam" id="PF00395">
    <property type="entry name" value="SLH"/>
    <property type="match status" value="2"/>
</dbReference>
<organism evidence="2 3">
    <name type="scientific">Paenibacillus lignilyticus</name>
    <dbReference type="NCBI Taxonomy" id="1172615"/>
    <lineage>
        <taxon>Bacteria</taxon>
        <taxon>Bacillati</taxon>
        <taxon>Bacillota</taxon>
        <taxon>Bacilli</taxon>
        <taxon>Bacillales</taxon>
        <taxon>Paenibacillaceae</taxon>
        <taxon>Paenibacillus</taxon>
    </lineage>
</organism>
<protein>
    <submittedName>
        <fullName evidence="2">S-layer homology domain-containing protein</fullName>
    </submittedName>
</protein>
<accession>A0ABS5C595</accession>
<proteinExistence type="predicted"/>
<dbReference type="RefSeq" id="WP_210654362.1">
    <property type="nucleotide sequence ID" value="NZ_JAGKSP010000001.1"/>
</dbReference>
<name>A0ABS5C595_9BACL</name>
<keyword evidence="3" id="KW-1185">Reference proteome</keyword>
<evidence type="ECO:0000313" key="3">
    <source>
        <dbReference type="Proteomes" id="UP000673394"/>
    </source>
</evidence>
<dbReference type="Proteomes" id="UP000673394">
    <property type="component" value="Unassembled WGS sequence"/>
</dbReference>
<comment type="caution">
    <text evidence="2">The sequence shown here is derived from an EMBL/GenBank/DDBJ whole genome shotgun (WGS) entry which is preliminary data.</text>
</comment>
<dbReference type="PROSITE" id="PS51272">
    <property type="entry name" value="SLH"/>
    <property type="match status" value="2"/>
</dbReference>
<dbReference type="InterPro" id="IPR001119">
    <property type="entry name" value="SLH_dom"/>
</dbReference>
<reference evidence="2 3" key="1">
    <citation type="submission" date="2021-04" db="EMBL/GenBank/DDBJ databases">
        <title>Paenibacillus sp. DLE-14 whole genome sequence.</title>
        <authorList>
            <person name="Ham Y.J."/>
        </authorList>
    </citation>
    <scope>NUCLEOTIDE SEQUENCE [LARGE SCALE GENOMIC DNA]</scope>
    <source>
        <strain evidence="2 3">DLE-14</strain>
    </source>
</reference>
<sequence length="902" mass="96773">MPQQKKWVKVVSSMLVFSVLTGFSAVGGSLAYADSALPSRFSDVPSGHWAEKHIAKLATQGIVKGTNGAFKPSDNVSQQEAIALAIRFIGKEQDVKVDDAIVFPDTFEVSTYFKPYIILAFQAGLLDQKEEFELAEANPKSAWGTQKATREWITKLIVKAIGKQKEAEALANDAISFSDGSKVGSDYKGYVNAAVSLQLIKGITADRFDPKGFITRASIATIFSRAETQFPVNYTGQQTAVMTSIDATSVHLYQNDKDSAIEMTPDTYVYRFDSEKPSKVADLEPNTKLLVISSGNKALYVEQLDAAKQVEKLKGTVDRVLVNDSKIWVWINDEPVAITYNSATVVTDGAGAVIKPSALAKDSEVEITRDTYRTKPQALSIKVQSAPINNNGQGTISTVDTASSAVTVKDSVTGTEYKYNVSPQVDVIWQGQILDGGLSQLRVGDAISYEVKNSLVTKITITQTSAKLIRGEFYSASSDGKTIQYVKNSGTAQSALEAKFVSILVDVTIDGLTGTTIADLVKGDILDISLNSNDQVVAIKVVNRNVTLMIGATVRNYESDTRILDFKDKDGNPMSVYLTDKTRIDLNGSTVAVSAAGSLLVKNRKLTIGVTDNKAVLIQFVYKYSGTVAAINTSQVSITQSNGAIITLPLELPNSIEIAGKSSSTVSDVKAGDTVTGLLNANQDKVITLQVHTSLQSSVFSTDVAGKRLRVKTSDGSILDLNAAAMDIYNERGDKITLADLKAGQTGNVQYVGLTPVAYKLVKVTYGKLTAVNASSLAIVDNSGVVTSVTLGDSYTVVKNGLTGSSSAVLQVGDRVEVKKDAKDRVVVTVNSGISKKFWKYNAATGELSVKRATLTELNTYAVTSATKVTQGDQQIAISQLKDGDAILLYFYQNVLVEIAKV</sequence>